<dbReference type="CDD" id="cd05233">
    <property type="entry name" value="SDR_c"/>
    <property type="match status" value="1"/>
</dbReference>
<dbReference type="PRINTS" id="PR00080">
    <property type="entry name" value="SDRFAMILY"/>
</dbReference>
<name>A0AA35T5X2_GEOBA</name>
<evidence type="ECO:0000256" key="6">
    <source>
        <dbReference type="RuleBase" id="RU000363"/>
    </source>
</evidence>
<evidence type="ECO:0000256" key="4">
    <source>
        <dbReference type="ARBA" id="ARBA00041580"/>
    </source>
</evidence>
<dbReference type="InterPro" id="IPR002347">
    <property type="entry name" value="SDR_fam"/>
</dbReference>
<dbReference type="PRINTS" id="PR00081">
    <property type="entry name" value="GDHRDH"/>
</dbReference>
<reference evidence="7" key="1">
    <citation type="submission" date="2023-03" db="EMBL/GenBank/DDBJ databases">
        <authorList>
            <person name="Steffen K."/>
            <person name="Cardenas P."/>
        </authorList>
    </citation>
    <scope>NUCLEOTIDE SEQUENCE</scope>
</reference>
<comment type="similarity">
    <text evidence="2 6">Belongs to the short-chain dehydrogenases/reductases (SDR) family.</text>
</comment>
<protein>
    <recommendedName>
        <fullName evidence="5">3-ketoacyl-[acyl-carrier-protein] reductase beta subunit</fullName>
    </recommendedName>
    <alternativeName>
        <fullName evidence="4">Quinone reductase CBR4</fullName>
    </alternativeName>
</protein>
<dbReference type="Pfam" id="PF00106">
    <property type="entry name" value="adh_short"/>
    <property type="match status" value="1"/>
</dbReference>
<proteinExistence type="inferred from homology"/>
<sequence>MKLEGQVAVITGAGRGIGRAIALAYAREGAKLVLAARGEADLDDSVAAVADIGGEAVAIRTDVTSQMGTERLARRTVERFGRIDILVNNAGTSGPIGSLQDNDIAEWVDTINVNLTGTFLVCRAVIPVMLAQGGGKIINLSGAGVANAWSNMSAYCSSKAAVVRMTEVLAQELDGKGITVNALGPGSVHTGMWEKMTEQAAEAGAEFIHELGQRVLSGGGAPIDDCSELAVWLASGESGPLTGRIISAAADDFRNLGPKIPEIMEGDAYTLRVVK</sequence>
<dbReference type="AlphaFoldDB" id="A0AA35T5X2"/>
<organism evidence="7 8">
    <name type="scientific">Geodia barretti</name>
    <name type="common">Barrett's horny sponge</name>
    <dbReference type="NCBI Taxonomy" id="519541"/>
    <lineage>
        <taxon>Eukaryota</taxon>
        <taxon>Metazoa</taxon>
        <taxon>Porifera</taxon>
        <taxon>Demospongiae</taxon>
        <taxon>Heteroscleromorpha</taxon>
        <taxon>Tetractinellida</taxon>
        <taxon>Astrophorina</taxon>
        <taxon>Geodiidae</taxon>
        <taxon>Geodia</taxon>
    </lineage>
</organism>
<evidence type="ECO:0000256" key="1">
    <source>
        <dbReference type="ARBA" id="ARBA00005194"/>
    </source>
</evidence>
<dbReference type="Proteomes" id="UP001174909">
    <property type="component" value="Unassembled WGS sequence"/>
</dbReference>
<keyword evidence="3" id="KW-0560">Oxidoreductase</keyword>
<evidence type="ECO:0000256" key="5">
    <source>
        <dbReference type="ARBA" id="ARBA00041707"/>
    </source>
</evidence>
<dbReference type="Gene3D" id="3.40.50.720">
    <property type="entry name" value="NAD(P)-binding Rossmann-like Domain"/>
    <property type="match status" value="1"/>
</dbReference>
<accession>A0AA35T5X2</accession>
<dbReference type="SUPFAM" id="SSF51735">
    <property type="entry name" value="NAD(P)-binding Rossmann-fold domains"/>
    <property type="match status" value="1"/>
</dbReference>
<dbReference type="EMBL" id="CASHTH010003180">
    <property type="protein sequence ID" value="CAI8041341.1"/>
    <property type="molecule type" value="Genomic_DNA"/>
</dbReference>
<dbReference type="PANTHER" id="PTHR42760">
    <property type="entry name" value="SHORT-CHAIN DEHYDROGENASES/REDUCTASES FAMILY MEMBER"/>
    <property type="match status" value="1"/>
</dbReference>
<dbReference type="FunFam" id="3.40.50.720:FF:000084">
    <property type="entry name" value="Short-chain dehydrogenase reductase"/>
    <property type="match status" value="1"/>
</dbReference>
<comment type="pathway">
    <text evidence="1">Lipid metabolism; fatty acid biosynthesis.</text>
</comment>
<dbReference type="PANTHER" id="PTHR42760:SF133">
    <property type="entry name" value="3-OXOACYL-[ACYL-CARRIER-PROTEIN] REDUCTASE"/>
    <property type="match status" value="1"/>
</dbReference>
<evidence type="ECO:0000256" key="2">
    <source>
        <dbReference type="ARBA" id="ARBA00006484"/>
    </source>
</evidence>
<evidence type="ECO:0000313" key="7">
    <source>
        <dbReference type="EMBL" id="CAI8041341.1"/>
    </source>
</evidence>
<gene>
    <name evidence="7" type="ORF">GBAR_LOCUS22991</name>
</gene>
<evidence type="ECO:0000256" key="3">
    <source>
        <dbReference type="ARBA" id="ARBA00023002"/>
    </source>
</evidence>
<dbReference type="InterPro" id="IPR036291">
    <property type="entry name" value="NAD(P)-bd_dom_sf"/>
</dbReference>
<dbReference type="GO" id="GO:0016616">
    <property type="term" value="F:oxidoreductase activity, acting on the CH-OH group of donors, NAD or NADP as acceptor"/>
    <property type="evidence" value="ECO:0007669"/>
    <property type="project" value="TreeGrafter"/>
</dbReference>
<evidence type="ECO:0000313" key="8">
    <source>
        <dbReference type="Proteomes" id="UP001174909"/>
    </source>
</evidence>
<keyword evidence="8" id="KW-1185">Reference proteome</keyword>
<comment type="caution">
    <text evidence="7">The sequence shown here is derived from an EMBL/GenBank/DDBJ whole genome shotgun (WGS) entry which is preliminary data.</text>
</comment>